<evidence type="ECO:0000313" key="1">
    <source>
        <dbReference type="EMBL" id="SQC07094.1"/>
    </source>
</evidence>
<reference evidence="1 2" key="1">
    <citation type="submission" date="2018-06" db="EMBL/GenBank/DDBJ databases">
        <authorList>
            <consortium name="Pathogen Informatics"/>
            <person name="Doyle S."/>
        </authorList>
    </citation>
    <scope>NUCLEOTIDE SEQUENCE [LARGE SCALE GENOMIC DNA]</scope>
    <source>
        <strain evidence="1 2">NCTC8081</strain>
    </source>
</reference>
<gene>
    <name evidence="1" type="ORF">NCTC8081_01218</name>
</gene>
<organism evidence="1 2">
    <name type="scientific">Clostridium perfringens</name>
    <dbReference type="NCBI Taxonomy" id="1502"/>
    <lineage>
        <taxon>Bacteria</taxon>
        <taxon>Bacillati</taxon>
        <taxon>Bacillota</taxon>
        <taxon>Clostridia</taxon>
        <taxon>Eubacteriales</taxon>
        <taxon>Clostridiaceae</taxon>
        <taxon>Clostridium</taxon>
    </lineage>
</organism>
<accession>A0A2X3C589</accession>
<name>A0A2X3C589_CLOPF</name>
<evidence type="ECO:0000313" key="2">
    <source>
        <dbReference type="Proteomes" id="UP000250234"/>
    </source>
</evidence>
<dbReference type="AlphaFoldDB" id="A0A2X3C589"/>
<dbReference type="EMBL" id="UAWO01000002">
    <property type="protein sequence ID" value="SQC07094.1"/>
    <property type="molecule type" value="Genomic_DNA"/>
</dbReference>
<protein>
    <submittedName>
        <fullName evidence="1">Uncharacterized protein</fullName>
    </submittedName>
</protein>
<proteinExistence type="predicted"/>
<dbReference type="Proteomes" id="UP000250234">
    <property type="component" value="Unassembled WGS sequence"/>
</dbReference>
<sequence>MGEKNREKVFLEFISICVYSLIKSDIKVK</sequence>